<dbReference type="FunCoup" id="A0A371REJ2">
    <property type="interactions" value="271"/>
</dbReference>
<accession>A0A371REJ2</accession>
<dbReference type="PRINTS" id="PR00701">
    <property type="entry name" value="60KDINNERMP"/>
</dbReference>
<dbReference type="GO" id="GO:0005886">
    <property type="term" value="C:plasma membrane"/>
    <property type="evidence" value="ECO:0007669"/>
    <property type="project" value="UniProtKB-SubCell"/>
</dbReference>
<feature type="domain" description="Membrane insertase YidC N-terminal" evidence="15">
    <location>
        <begin position="77"/>
        <end position="352"/>
    </location>
</feature>
<protein>
    <recommendedName>
        <fullName evidence="3 13">Membrane protein insertase YidC</fullName>
    </recommendedName>
    <alternativeName>
        <fullName evidence="12 13">Foldase YidC</fullName>
    </alternativeName>
    <alternativeName>
        <fullName evidence="11 13">Membrane integrase YidC</fullName>
    </alternativeName>
    <alternativeName>
        <fullName evidence="13">Membrane protein YidC</fullName>
    </alternativeName>
</protein>
<dbReference type="GO" id="GO:0051205">
    <property type="term" value="P:protein insertion into membrane"/>
    <property type="evidence" value="ECO:0007669"/>
    <property type="project" value="TreeGrafter"/>
</dbReference>
<evidence type="ECO:0000259" key="14">
    <source>
        <dbReference type="Pfam" id="PF02096"/>
    </source>
</evidence>
<comment type="subunit">
    <text evidence="13">Interacts with the Sec translocase complex via SecD. Specifically interacts with transmembrane segments of nascent integral membrane proteins during membrane integration.</text>
</comment>
<dbReference type="EMBL" id="QUQO01000001">
    <property type="protein sequence ID" value="RFB03858.1"/>
    <property type="molecule type" value="Genomic_DNA"/>
</dbReference>
<dbReference type="InterPro" id="IPR028053">
    <property type="entry name" value="Membr_insert_YidC_N"/>
</dbReference>
<dbReference type="Proteomes" id="UP000264589">
    <property type="component" value="Unassembled WGS sequence"/>
</dbReference>
<dbReference type="NCBIfam" id="TIGR03593">
    <property type="entry name" value="yidC_nterm"/>
    <property type="match status" value="1"/>
</dbReference>
<comment type="subcellular location">
    <subcellularLocation>
        <location evidence="1">Cell inner membrane</location>
        <topology evidence="1">Multi-pass membrane protein</topology>
    </subcellularLocation>
    <subcellularLocation>
        <location evidence="13">Cell membrane</location>
        <topology evidence="13">Multi-pass membrane protein</topology>
    </subcellularLocation>
</comment>
<evidence type="ECO:0000256" key="11">
    <source>
        <dbReference type="ARBA" id="ARBA00033245"/>
    </source>
</evidence>
<dbReference type="CDD" id="cd19961">
    <property type="entry name" value="EcYidC-like_peri"/>
    <property type="match status" value="1"/>
</dbReference>
<evidence type="ECO:0000256" key="3">
    <source>
        <dbReference type="ARBA" id="ARBA00015325"/>
    </source>
</evidence>
<evidence type="ECO:0000256" key="2">
    <source>
        <dbReference type="ARBA" id="ARBA00010527"/>
    </source>
</evidence>
<dbReference type="RefSeq" id="WP_116390486.1">
    <property type="nucleotide sequence ID" value="NZ_QUQO01000001.1"/>
</dbReference>
<keyword evidence="5 13" id="KW-1003">Cell membrane</keyword>
<evidence type="ECO:0000256" key="4">
    <source>
        <dbReference type="ARBA" id="ARBA00022448"/>
    </source>
</evidence>
<evidence type="ECO:0000313" key="16">
    <source>
        <dbReference type="EMBL" id="RFB03858.1"/>
    </source>
</evidence>
<feature type="transmembrane region" description="Helical" evidence="13">
    <location>
        <begin position="367"/>
        <end position="387"/>
    </location>
</feature>
<evidence type="ECO:0000256" key="8">
    <source>
        <dbReference type="ARBA" id="ARBA00022989"/>
    </source>
</evidence>
<comment type="similarity">
    <text evidence="2 13">Belongs to the OXA1/ALB3/YidC family. Type 1 subfamily.</text>
</comment>
<keyword evidence="8 13" id="KW-1133">Transmembrane helix</keyword>
<reference evidence="16 17" key="1">
    <citation type="submission" date="2018-08" db="EMBL/GenBank/DDBJ databases">
        <title>Parvularcula sp. SM1705, isolated from surface water of the South Sea China.</title>
        <authorList>
            <person name="Sun L."/>
        </authorList>
    </citation>
    <scope>NUCLEOTIDE SEQUENCE [LARGE SCALE GENOMIC DNA]</scope>
    <source>
        <strain evidence="16 17">SM1705</strain>
    </source>
</reference>
<dbReference type="InterPro" id="IPR038221">
    <property type="entry name" value="YidC_periplasmic_sf"/>
</dbReference>
<feature type="domain" description="Membrane insertase YidC/Oxa/ALB C-terminal" evidence="14">
    <location>
        <begin position="364"/>
        <end position="566"/>
    </location>
</feature>
<evidence type="ECO:0000313" key="17">
    <source>
        <dbReference type="Proteomes" id="UP000264589"/>
    </source>
</evidence>
<dbReference type="GO" id="GO:0032977">
    <property type="term" value="F:membrane insertase activity"/>
    <property type="evidence" value="ECO:0007669"/>
    <property type="project" value="InterPro"/>
</dbReference>
<dbReference type="NCBIfam" id="TIGR03592">
    <property type="entry name" value="yidC_oxa1_cterm"/>
    <property type="match status" value="1"/>
</dbReference>
<keyword evidence="9 13" id="KW-0472">Membrane</keyword>
<proteinExistence type="inferred from homology"/>
<name>A0A371REJ2_9PROT</name>
<evidence type="ECO:0000256" key="13">
    <source>
        <dbReference type="HAMAP-Rule" id="MF_01810"/>
    </source>
</evidence>
<feature type="transmembrane region" description="Helical" evidence="13">
    <location>
        <begin position="6"/>
        <end position="24"/>
    </location>
</feature>
<dbReference type="GO" id="GO:0015031">
    <property type="term" value="P:protein transport"/>
    <property type="evidence" value="ECO:0007669"/>
    <property type="project" value="UniProtKB-KW"/>
</dbReference>
<dbReference type="InterPro" id="IPR019998">
    <property type="entry name" value="Membr_insert_YidC"/>
</dbReference>
<organism evidence="16 17">
    <name type="scientific">Parvularcula marina</name>
    <dbReference type="NCBI Taxonomy" id="2292771"/>
    <lineage>
        <taxon>Bacteria</taxon>
        <taxon>Pseudomonadati</taxon>
        <taxon>Pseudomonadota</taxon>
        <taxon>Alphaproteobacteria</taxon>
        <taxon>Parvularculales</taxon>
        <taxon>Parvularculaceae</taxon>
        <taxon>Parvularcula</taxon>
    </lineage>
</organism>
<evidence type="ECO:0000256" key="12">
    <source>
        <dbReference type="ARBA" id="ARBA00033342"/>
    </source>
</evidence>
<gene>
    <name evidence="13 16" type="primary">yidC</name>
    <name evidence="16" type="ORF">DX908_00300</name>
</gene>
<evidence type="ECO:0000259" key="15">
    <source>
        <dbReference type="Pfam" id="PF14849"/>
    </source>
</evidence>
<dbReference type="InParanoid" id="A0A371REJ2"/>
<keyword evidence="6 13" id="KW-0812">Transmembrane</keyword>
<dbReference type="InterPro" id="IPR001708">
    <property type="entry name" value="YidC/ALB3/OXA1/COX18"/>
</dbReference>
<comment type="caution">
    <text evidence="16">The sequence shown here is derived from an EMBL/GenBank/DDBJ whole genome shotgun (WGS) entry which is preliminary data.</text>
</comment>
<keyword evidence="4 13" id="KW-0813">Transport</keyword>
<keyword evidence="10 13" id="KW-0143">Chaperone</keyword>
<feature type="transmembrane region" description="Helical" evidence="13">
    <location>
        <begin position="427"/>
        <end position="447"/>
    </location>
</feature>
<dbReference type="InterPro" id="IPR028055">
    <property type="entry name" value="YidC/Oxa/ALB_C"/>
</dbReference>
<dbReference type="AlphaFoldDB" id="A0A371REJ2"/>
<evidence type="ECO:0000256" key="6">
    <source>
        <dbReference type="ARBA" id="ARBA00022692"/>
    </source>
</evidence>
<dbReference type="OrthoDB" id="9780552at2"/>
<dbReference type="HAMAP" id="MF_01810">
    <property type="entry name" value="YidC_type1"/>
    <property type="match status" value="1"/>
</dbReference>
<evidence type="ECO:0000256" key="10">
    <source>
        <dbReference type="ARBA" id="ARBA00023186"/>
    </source>
</evidence>
<dbReference type="Pfam" id="PF02096">
    <property type="entry name" value="60KD_IMP"/>
    <property type="match status" value="1"/>
</dbReference>
<dbReference type="NCBIfam" id="NF002353">
    <property type="entry name" value="PRK01318.1-4"/>
    <property type="match status" value="1"/>
</dbReference>
<dbReference type="PANTHER" id="PTHR12428">
    <property type="entry name" value="OXA1"/>
    <property type="match status" value="1"/>
</dbReference>
<dbReference type="CDD" id="cd20070">
    <property type="entry name" value="5TM_YidC_Alb3"/>
    <property type="match status" value="1"/>
</dbReference>
<evidence type="ECO:0000256" key="5">
    <source>
        <dbReference type="ARBA" id="ARBA00022475"/>
    </source>
</evidence>
<keyword evidence="7 13" id="KW-0653">Protein transport</keyword>
<dbReference type="Pfam" id="PF14849">
    <property type="entry name" value="YidC_periplas"/>
    <property type="match status" value="1"/>
</dbReference>
<dbReference type="Gene3D" id="2.70.98.90">
    <property type="match status" value="1"/>
</dbReference>
<evidence type="ECO:0000256" key="9">
    <source>
        <dbReference type="ARBA" id="ARBA00023136"/>
    </source>
</evidence>
<keyword evidence="17" id="KW-1185">Reference proteome</keyword>
<comment type="function">
    <text evidence="13">Required for the insertion and/or proper folding and/or complex formation of integral membrane proteins into the membrane. Involved in integration of membrane proteins that insert both dependently and independently of the Sec translocase complex, as well as at least some lipoproteins. Aids folding of multispanning membrane proteins.</text>
</comment>
<dbReference type="PRINTS" id="PR01900">
    <property type="entry name" value="YIDCPROTEIN"/>
</dbReference>
<dbReference type="PANTHER" id="PTHR12428:SF65">
    <property type="entry name" value="CYTOCHROME C OXIDASE ASSEMBLY PROTEIN COX18, MITOCHONDRIAL"/>
    <property type="match status" value="1"/>
</dbReference>
<evidence type="ECO:0000256" key="1">
    <source>
        <dbReference type="ARBA" id="ARBA00004429"/>
    </source>
</evidence>
<feature type="transmembrane region" description="Helical" evidence="13">
    <location>
        <begin position="487"/>
        <end position="505"/>
    </location>
</feature>
<evidence type="ECO:0000256" key="7">
    <source>
        <dbReference type="ARBA" id="ARBA00022927"/>
    </source>
</evidence>
<sequence>MDRNLILALVLSMLIIFGYQALIVGPKQKAWKEAEAARQAAIEAQGPATASSGNPDILAPSTAEVGREEALSTAPGRVLIKTDELEGSINLRGLVFDDLKLSEYKLTLDPDSPPMTLLSPRNSPNAQFMRSGLQINGQPDASVVWSAPQDAVLTLETPVTFTRTQGDIEHEVTISVDEHFMFTFTQTVRNETDAPATVQGYAGAFQKGIPPDLKNMMMLYEGPVGVVQGDIIDRKYKNVLKKGPVLKSGVGGWIGLTDKYKLAAVIPPQDMPFRADIKSDNAAVTPTFQSTYLLDPQTVPAGGELTMTSHLFGGAKEVKQLREYENNLGIDRFDEAVDWGNILWLLTRGIFAVLSFFHGLVGNWGVAILLLTLVIKAILFPLANLSYKSMAGMKKVQPELKKVQERYKDDKAKQQQEMMALYKKYKINPAAGCLPILAQMPIFFALYKTLFVTTELRHEPFLYIKDLAERDPTSIFNLFGLLPYDPLSVPVIGSFLGLGILPLLMGAAMYVQTKLNPPPTDDTQKLIFGLMPLIFMFIFAPFAAGLVLYWFWNTFLSVLQQYVIMKRQGADVDILGNIKASFGKSPDAANENKAK</sequence>
<dbReference type="InterPro" id="IPR047196">
    <property type="entry name" value="YidC_ALB_C"/>
</dbReference>
<feature type="transmembrane region" description="Helical" evidence="13">
    <location>
        <begin position="526"/>
        <end position="552"/>
    </location>
</feature>